<dbReference type="Proteomes" id="UP000663889">
    <property type="component" value="Unassembled WGS sequence"/>
</dbReference>
<protein>
    <submittedName>
        <fullName evidence="2">Uncharacterized protein</fullName>
    </submittedName>
</protein>
<name>A0A815RRP2_9BILA</name>
<evidence type="ECO:0000313" key="3">
    <source>
        <dbReference type="Proteomes" id="UP000663889"/>
    </source>
</evidence>
<sequence length="153" mass="18508">MESYPPYFFELHWPLRDNIIGKYEYLERHILSHFKSFINNNLYYKNGSKEIIKITIARYFPDRGQWMIIDPSLLTNKKVKTSNVNLKLEPYKLIDFTVLGILEGEHITTEDFDTYFDKIKGQEIEQEKEEKRVNRERNRTENDRNQQNGNSRR</sequence>
<comment type="caution">
    <text evidence="2">The sequence shown here is derived from an EMBL/GenBank/DDBJ whole genome shotgun (WGS) entry which is preliminary data.</text>
</comment>
<organism evidence="2 3">
    <name type="scientific">Rotaria sordida</name>
    <dbReference type="NCBI Taxonomy" id="392033"/>
    <lineage>
        <taxon>Eukaryota</taxon>
        <taxon>Metazoa</taxon>
        <taxon>Spiralia</taxon>
        <taxon>Gnathifera</taxon>
        <taxon>Rotifera</taxon>
        <taxon>Eurotatoria</taxon>
        <taxon>Bdelloidea</taxon>
        <taxon>Philodinida</taxon>
        <taxon>Philodinidae</taxon>
        <taxon>Rotaria</taxon>
    </lineage>
</organism>
<evidence type="ECO:0000256" key="1">
    <source>
        <dbReference type="SAM" id="MobiDB-lite"/>
    </source>
</evidence>
<evidence type="ECO:0000313" key="2">
    <source>
        <dbReference type="EMBL" id="CAF1481447.1"/>
    </source>
</evidence>
<accession>A0A815RRP2</accession>
<reference evidence="2" key="1">
    <citation type="submission" date="2021-02" db="EMBL/GenBank/DDBJ databases">
        <authorList>
            <person name="Nowell W R."/>
        </authorList>
    </citation>
    <scope>NUCLEOTIDE SEQUENCE</scope>
</reference>
<feature type="compositionally biased region" description="Basic and acidic residues" evidence="1">
    <location>
        <begin position="124"/>
        <end position="144"/>
    </location>
</feature>
<gene>
    <name evidence="2" type="ORF">SEV965_LOCUS35123</name>
</gene>
<dbReference type="AlphaFoldDB" id="A0A815RRP2"/>
<feature type="region of interest" description="Disordered" evidence="1">
    <location>
        <begin position="124"/>
        <end position="153"/>
    </location>
</feature>
<proteinExistence type="predicted"/>
<dbReference type="EMBL" id="CAJNOU010005542">
    <property type="protein sequence ID" value="CAF1481447.1"/>
    <property type="molecule type" value="Genomic_DNA"/>
</dbReference>